<dbReference type="InterPro" id="IPR013149">
    <property type="entry name" value="ADH-like_C"/>
</dbReference>
<dbReference type="SUPFAM" id="SSF50129">
    <property type="entry name" value="GroES-like"/>
    <property type="match status" value="1"/>
</dbReference>
<sequence length="342" mass="37980">MQDNEKWIFKDLKKIIKVKESFPELQHDEVILKVLYVGICGSDLHAYEGTHPLVHPEIVLGHEVTGEIIKIGSSVRNLKIGDKVVLEPNISCGECYNCKHGKYNICENLKVIGCVGRDGGLQNFVTFPANKLYKVNNISPKIATLIEPFSVAIHSVRISSFTPGNEVLLYGAGPIGIFTSIFLYLSGAKKIVVVDLVEKRLRLLSSLLPGIITTTPADTNIKGNFTFDGPDIVFDCVGADATLNMAIENARKGTEIVLVGVPSSNSNVKLIYVQDRELTIRGSLMYVVEDYLTAINLLEKNQIDYEKIITHVFPFDKVPQAYEYALNNKNEVLKILIEVNKM</sequence>
<gene>
    <name evidence="9" type="ORF">AA81_13745</name>
</gene>
<evidence type="ECO:0000256" key="1">
    <source>
        <dbReference type="ARBA" id="ARBA00001947"/>
    </source>
</evidence>
<dbReference type="Pfam" id="PF00107">
    <property type="entry name" value="ADH_zinc_N"/>
    <property type="match status" value="1"/>
</dbReference>
<evidence type="ECO:0000256" key="4">
    <source>
        <dbReference type="ARBA" id="ARBA00022833"/>
    </source>
</evidence>
<keyword evidence="4 6" id="KW-0862">Zinc</keyword>
<dbReference type="Pfam" id="PF08240">
    <property type="entry name" value="ADH_N"/>
    <property type="match status" value="1"/>
</dbReference>
<dbReference type="PROSITE" id="PS00059">
    <property type="entry name" value="ADH_ZINC"/>
    <property type="match status" value="1"/>
</dbReference>
<feature type="domain" description="Alcohol dehydrogenase-like C-terminal" evidence="7">
    <location>
        <begin position="174"/>
        <end position="299"/>
    </location>
</feature>
<dbReference type="Gene3D" id="3.90.180.10">
    <property type="entry name" value="Medium-chain alcohol dehydrogenases, catalytic domain"/>
    <property type="match status" value="1"/>
</dbReference>
<evidence type="ECO:0000256" key="5">
    <source>
        <dbReference type="ARBA" id="ARBA00023002"/>
    </source>
</evidence>
<feature type="domain" description="Alcohol dehydrogenase-like N-terminal" evidence="8">
    <location>
        <begin position="27"/>
        <end position="136"/>
    </location>
</feature>
<dbReference type="Gene3D" id="3.40.50.720">
    <property type="entry name" value="NAD(P)-binding Rossmann-like Domain"/>
    <property type="match status" value="1"/>
</dbReference>
<dbReference type="GO" id="GO:0016491">
    <property type="term" value="F:oxidoreductase activity"/>
    <property type="evidence" value="ECO:0007669"/>
    <property type="project" value="UniProtKB-KW"/>
</dbReference>
<evidence type="ECO:0000259" key="8">
    <source>
        <dbReference type="Pfam" id="PF08240"/>
    </source>
</evidence>
<accession>A0A2S5E8Z5</accession>
<dbReference type="AlphaFoldDB" id="A0A2S5E8Z5"/>
<comment type="similarity">
    <text evidence="2 6">Belongs to the zinc-containing alcohol dehydrogenase family.</text>
</comment>
<dbReference type="InterPro" id="IPR002328">
    <property type="entry name" value="ADH_Zn_CS"/>
</dbReference>
<dbReference type="InterPro" id="IPR011032">
    <property type="entry name" value="GroES-like_sf"/>
</dbReference>
<organism evidence="9 10">
    <name type="scientific">Petrotoga halophila DSM 16923</name>
    <dbReference type="NCBI Taxonomy" id="1122953"/>
    <lineage>
        <taxon>Bacteria</taxon>
        <taxon>Thermotogati</taxon>
        <taxon>Thermotogota</taxon>
        <taxon>Thermotogae</taxon>
        <taxon>Petrotogales</taxon>
        <taxon>Petrotogaceae</taxon>
        <taxon>Petrotoga</taxon>
    </lineage>
</organism>
<evidence type="ECO:0000256" key="3">
    <source>
        <dbReference type="ARBA" id="ARBA00022723"/>
    </source>
</evidence>
<reference evidence="9 10" key="1">
    <citation type="submission" date="2014-01" db="EMBL/GenBank/DDBJ databases">
        <title>Comparative genomics of Petrotoga.</title>
        <authorList>
            <person name="Chow K."/>
            <person name="Charchuk R."/>
            <person name="Nesbo C.L."/>
        </authorList>
    </citation>
    <scope>NUCLEOTIDE SEQUENCE [LARGE SCALE GENOMIC DNA]</scope>
    <source>
        <strain evidence="9 10">DSM 16923</strain>
    </source>
</reference>
<protein>
    <submittedName>
        <fullName evidence="9">Dehydrogenase</fullName>
    </submittedName>
</protein>
<evidence type="ECO:0000313" key="9">
    <source>
        <dbReference type="EMBL" id="POZ89521.1"/>
    </source>
</evidence>
<keyword evidence="10" id="KW-1185">Reference proteome</keyword>
<keyword evidence="3 6" id="KW-0479">Metal-binding</keyword>
<proteinExistence type="inferred from homology"/>
<dbReference type="EMBL" id="JALY01000354">
    <property type="protein sequence ID" value="POZ89521.1"/>
    <property type="molecule type" value="Genomic_DNA"/>
</dbReference>
<keyword evidence="5" id="KW-0560">Oxidoreductase</keyword>
<dbReference type="SUPFAM" id="SSF51735">
    <property type="entry name" value="NAD(P)-binding Rossmann-fold domains"/>
    <property type="match status" value="1"/>
</dbReference>
<evidence type="ECO:0000256" key="6">
    <source>
        <dbReference type="RuleBase" id="RU361277"/>
    </source>
</evidence>
<dbReference type="PANTHER" id="PTHR43161">
    <property type="entry name" value="SORBITOL DEHYDROGENASE"/>
    <property type="match status" value="1"/>
</dbReference>
<comment type="caution">
    <text evidence="9">The sequence shown here is derived from an EMBL/GenBank/DDBJ whole genome shotgun (WGS) entry which is preliminary data.</text>
</comment>
<evidence type="ECO:0000256" key="2">
    <source>
        <dbReference type="ARBA" id="ARBA00008072"/>
    </source>
</evidence>
<dbReference type="InterPro" id="IPR013154">
    <property type="entry name" value="ADH-like_N"/>
</dbReference>
<comment type="cofactor">
    <cofactor evidence="1 6">
        <name>Zn(2+)</name>
        <dbReference type="ChEBI" id="CHEBI:29105"/>
    </cofactor>
</comment>
<name>A0A2S5E8Z5_9BACT</name>
<dbReference type="InterPro" id="IPR036291">
    <property type="entry name" value="NAD(P)-bd_dom_sf"/>
</dbReference>
<dbReference type="GO" id="GO:0008270">
    <property type="term" value="F:zinc ion binding"/>
    <property type="evidence" value="ECO:0007669"/>
    <property type="project" value="InterPro"/>
</dbReference>
<evidence type="ECO:0000313" key="10">
    <source>
        <dbReference type="Proteomes" id="UP000236950"/>
    </source>
</evidence>
<evidence type="ECO:0000259" key="7">
    <source>
        <dbReference type="Pfam" id="PF00107"/>
    </source>
</evidence>
<dbReference type="Proteomes" id="UP000236950">
    <property type="component" value="Unassembled WGS sequence"/>
</dbReference>